<accession>A0ABX1XQZ3</accession>
<dbReference type="Gene3D" id="2.60.40.680">
    <property type="match status" value="1"/>
</dbReference>
<keyword evidence="3" id="KW-1185">Reference proteome</keyword>
<dbReference type="InterPro" id="IPR008965">
    <property type="entry name" value="CBM2/CBM3_carb-bd_dom_sf"/>
</dbReference>
<reference evidence="2 3" key="1">
    <citation type="submission" date="2019-10" db="EMBL/GenBank/DDBJ databases">
        <title>Description of Paenibacillus terrestris sp. nov.</title>
        <authorList>
            <person name="Carlier A."/>
            <person name="Qi S."/>
        </authorList>
    </citation>
    <scope>NUCLEOTIDE SEQUENCE [LARGE SCALE GENOMIC DNA]</scope>
    <source>
        <strain evidence="2 3">LMG 31458</strain>
    </source>
</reference>
<feature type="domain" description="Cohesin" evidence="1">
    <location>
        <begin position="117"/>
        <end position="248"/>
    </location>
</feature>
<dbReference type="Pfam" id="PF00404">
    <property type="entry name" value="Dockerin_1"/>
    <property type="match status" value="1"/>
</dbReference>
<proteinExistence type="predicted"/>
<comment type="caution">
    <text evidence="2">The sequence shown here is derived from an EMBL/GenBank/DDBJ whole genome shotgun (WGS) entry which is preliminary data.</text>
</comment>
<dbReference type="Pfam" id="PF00963">
    <property type="entry name" value="Cohesin"/>
    <property type="match status" value="1"/>
</dbReference>
<protein>
    <recommendedName>
        <fullName evidence="1">Cohesin domain-containing protein</fullName>
    </recommendedName>
</protein>
<dbReference type="SUPFAM" id="SSF49384">
    <property type="entry name" value="Carbohydrate-binding domain"/>
    <property type="match status" value="1"/>
</dbReference>
<dbReference type="InterPro" id="IPR036439">
    <property type="entry name" value="Dockerin_dom_sf"/>
</dbReference>
<gene>
    <name evidence="2" type="ORF">GC098_02305</name>
</gene>
<dbReference type="InterPro" id="IPR018247">
    <property type="entry name" value="EF_Hand_1_Ca_BS"/>
</dbReference>
<evidence type="ECO:0000313" key="3">
    <source>
        <dbReference type="Proteomes" id="UP000616779"/>
    </source>
</evidence>
<dbReference type="RefSeq" id="WP_246358379.1">
    <property type="nucleotide sequence ID" value="NZ_WHOA01000010.1"/>
</dbReference>
<dbReference type="PROSITE" id="PS00018">
    <property type="entry name" value="EF_HAND_1"/>
    <property type="match status" value="1"/>
</dbReference>
<dbReference type="Proteomes" id="UP000616779">
    <property type="component" value="Unassembled WGS sequence"/>
</dbReference>
<dbReference type="CDD" id="cd08547">
    <property type="entry name" value="Type_II_cohesin"/>
    <property type="match status" value="1"/>
</dbReference>
<dbReference type="Gene3D" id="1.20.1270.90">
    <property type="entry name" value="AF1782-like"/>
    <property type="match status" value="1"/>
</dbReference>
<sequence length="387" mass="39757">NLTQDQVTQLMNAGQGQTLTSITTPAAITGVVNGTAKTAAALGLPATTELVTDTGRMNANVTWDVDGSSYVPTVRTQQTFTVSGTVTLPAGVVNSNNVALTTSVSVTVLPAPATAKSTLTGVQQVTSGQTFTLNMGLADVTQSVYQQVYAQDFTLQYDPASVQFDSVTSLKDGFQVIDQKETEPGHIRIVAASVGANVPAQGDMLAIQFTAKSVTQATNTTISVADVVIANAPGNELQVDGASSEITITLTSTPVDKSLLNTTIASAQVKNAAALEGNGDGLYAIGSKTQLQTAIDTASATANNSNATQQQVASAKSALEAAIQLFDTKRINADINGGGASVGDLAMVAITFGKEQGQSGWNEKADVNHDGKVDIVDLVIVAKAILH</sequence>
<dbReference type="InterPro" id="IPR002105">
    <property type="entry name" value="Dockerin_1_rpt"/>
</dbReference>
<evidence type="ECO:0000313" key="2">
    <source>
        <dbReference type="EMBL" id="NOU70280.1"/>
    </source>
</evidence>
<evidence type="ECO:0000259" key="1">
    <source>
        <dbReference type="Pfam" id="PF00963"/>
    </source>
</evidence>
<dbReference type="Gene3D" id="1.10.1330.10">
    <property type="entry name" value="Dockerin domain"/>
    <property type="match status" value="1"/>
</dbReference>
<dbReference type="InterPro" id="IPR002102">
    <property type="entry name" value="Cohesin_dom"/>
</dbReference>
<name>A0ABX1XQZ3_9BACL</name>
<dbReference type="EMBL" id="WHOA01000010">
    <property type="protein sequence ID" value="NOU70280.1"/>
    <property type="molecule type" value="Genomic_DNA"/>
</dbReference>
<organism evidence="2 3">
    <name type="scientific">Paenibacillus phytorum</name>
    <dbReference type="NCBI Taxonomy" id="2654977"/>
    <lineage>
        <taxon>Bacteria</taxon>
        <taxon>Bacillati</taxon>
        <taxon>Bacillota</taxon>
        <taxon>Bacilli</taxon>
        <taxon>Bacillales</taxon>
        <taxon>Paenibacillaceae</taxon>
        <taxon>Paenibacillus</taxon>
    </lineage>
</organism>
<feature type="non-terminal residue" evidence="2">
    <location>
        <position position="1"/>
    </location>
</feature>
<dbReference type="SUPFAM" id="SSF63446">
    <property type="entry name" value="Type I dockerin domain"/>
    <property type="match status" value="1"/>
</dbReference>